<dbReference type="AlphaFoldDB" id="A0A9N7RHS1"/>
<proteinExistence type="predicted"/>
<feature type="region of interest" description="Disordered" evidence="5">
    <location>
        <begin position="235"/>
        <end position="264"/>
    </location>
</feature>
<dbReference type="OrthoDB" id="1282201at2759"/>
<keyword evidence="2" id="KW-0238">DNA-binding</keyword>
<evidence type="ECO:0000256" key="3">
    <source>
        <dbReference type="ARBA" id="ARBA00023163"/>
    </source>
</evidence>
<dbReference type="PROSITE" id="PS51005">
    <property type="entry name" value="NAC"/>
    <property type="match status" value="1"/>
</dbReference>
<dbReference type="SUPFAM" id="SSF101941">
    <property type="entry name" value="NAC domain"/>
    <property type="match status" value="1"/>
</dbReference>
<dbReference type="InterPro" id="IPR036093">
    <property type="entry name" value="NAC_dom_sf"/>
</dbReference>
<evidence type="ECO:0000313" key="8">
    <source>
        <dbReference type="Proteomes" id="UP001153555"/>
    </source>
</evidence>
<keyword evidence="1" id="KW-0805">Transcription regulation</keyword>
<keyword evidence="8" id="KW-1185">Reference proteome</keyword>
<keyword evidence="3" id="KW-0804">Transcription</keyword>
<feature type="region of interest" description="Disordered" evidence="5">
    <location>
        <begin position="195"/>
        <end position="217"/>
    </location>
</feature>
<protein>
    <recommendedName>
        <fullName evidence="6">NAC domain-containing protein</fullName>
    </recommendedName>
</protein>
<evidence type="ECO:0000256" key="2">
    <source>
        <dbReference type="ARBA" id="ARBA00023125"/>
    </source>
</evidence>
<dbReference type="Gene3D" id="2.170.150.80">
    <property type="entry name" value="NAC domain"/>
    <property type="match status" value="1"/>
</dbReference>
<evidence type="ECO:0000313" key="7">
    <source>
        <dbReference type="EMBL" id="CAA0830399.1"/>
    </source>
</evidence>
<dbReference type="PANTHER" id="PTHR31719">
    <property type="entry name" value="NAC TRANSCRIPTION FACTOR 56"/>
    <property type="match status" value="1"/>
</dbReference>
<evidence type="ECO:0000256" key="1">
    <source>
        <dbReference type="ARBA" id="ARBA00023015"/>
    </source>
</evidence>
<feature type="domain" description="NAC" evidence="6">
    <location>
        <begin position="5"/>
        <end position="164"/>
    </location>
</feature>
<organism evidence="7 8">
    <name type="scientific">Striga hermonthica</name>
    <name type="common">Purple witchweed</name>
    <name type="synonym">Buchnera hermonthica</name>
    <dbReference type="NCBI Taxonomy" id="68872"/>
    <lineage>
        <taxon>Eukaryota</taxon>
        <taxon>Viridiplantae</taxon>
        <taxon>Streptophyta</taxon>
        <taxon>Embryophyta</taxon>
        <taxon>Tracheophyta</taxon>
        <taxon>Spermatophyta</taxon>
        <taxon>Magnoliopsida</taxon>
        <taxon>eudicotyledons</taxon>
        <taxon>Gunneridae</taxon>
        <taxon>Pentapetalae</taxon>
        <taxon>asterids</taxon>
        <taxon>lamiids</taxon>
        <taxon>Lamiales</taxon>
        <taxon>Orobanchaceae</taxon>
        <taxon>Buchnereae</taxon>
        <taxon>Striga</taxon>
    </lineage>
</organism>
<name>A0A9N7RHS1_STRHE</name>
<reference evidence="7" key="1">
    <citation type="submission" date="2019-12" db="EMBL/GenBank/DDBJ databases">
        <authorList>
            <person name="Scholes J."/>
        </authorList>
    </citation>
    <scope>NUCLEOTIDE SEQUENCE</scope>
</reference>
<feature type="compositionally biased region" description="Polar residues" evidence="5">
    <location>
        <begin position="243"/>
        <end position="254"/>
    </location>
</feature>
<accession>A0A9N7RHS1</accession>
<dbReference type="InterPro" id="IPR003441">
    <property type="entry name" value="NAC-dom"/>
</dbReference>
<evidence type="ECO:0000259" key="6">
    <source>
        <dbReference type="PROSITE" id="PS51005"/>
    </source>
</evidence>
<dbReference type="Pfam" id="PF02365">
    <property type="entry name" value="NAM"/>
    <property type="match status" value="1"/>
</dbReference>
<dbReference type="PANTHER" id="PTHR31719:SF43">
    <property type="entry name" value="NAC TRANSCRIPTION FACTOR 56"/>
    <property type="match status" value="1"/>
</dbReference>
<dbReference type="Proteomes" id="UP001153555">
    <property type="component" value="Unassembled WGS sequence"/>
</dbReference>
<dbReference type="EMBL" id="CACSLK010027829">
    <property type="protein sequence ID" value="CAA0830399.1"/>
    <property type="molecule type" value="Genomic_DNA"/>
</dbReference>
<gene>
    <name evidence="7" type="ORF">SHERM_25821</name>
</gene>
<evidence type="ECO:0000256" key="4">
    <source>
        <dbReference type="ARBA" id="ARBA00023242"/>
    </source>
</evidence>
<dbReference type="GO" id="GO:0006355">
    <property type="term" value="P:regulation of DNA-templated transcription"/>
    <property type="evidence" value="ECO:0007669"/>
    <property type="project" value="InterPro"/>
</dbReference>
<evidence type="ECO:0000256" key="5">
    <source>
        <dbReference type="SAM" id="MobiDB-lite"/>
    </source>
</evidence>
<dbReference type="GO" id="GO:0003677">
    <property type="term" value="F:DNA binding"/>
    <property type="evidence" value="ECO:0007669"/>
    <property type="project" value="UniProtKB-KW"/>
</dbReference>
<sequence>MAAHLSLGIRFHPTDDECMSYLLHAVTGDPIPGISSTADLFGEKEPWEFFSGEEIQERYFYTRLKRVSKNNNNNSSKSTLSKVGSYHRYCRNIGKGTWSNKGQKIPIHGDRGSLLGHKRSFRYESRKGGSVGEWTLKEYSLPDHKLGHVKPEFKDYVLCLLKRRKEKNKKKNGHDSVPAVEADLPYLLSTLVNRRETETSTEQQQLDDHAQGGSSDLVDQSQIYSDNYLRQNSGPVHGDLAYSLSTPGDQSSHTRQLDDHVQGGSSDMVDESLIYCDNYLRQNSDPVQGDLAYLMSALGDQSSHTRHHVQEGSSDLVDESQICCDDYLIQNSGPIQGDLAYSLSALGDQSSHTRQLDDHVQGGSSDLVDESQICCDDYLRQNSGPIQGDLAYSPSALGDQSSHTRQLQGYFGHADLSYLMSTLGDQTQLCCDVNMQASNNDWMTSSNVGLLDDTDFGALDHWLRHCAAA</sequence>
<comment type="caution">
    <text evidence="7">The sequence shown here is derived from an EMBL/GenBank/DDBJ whole genome shotgun (WGS) entry which is preliminary data.</text>
</comment>
<keyword evidence="4" id="KW-0539">Nucleus</keyword>